<sequence length="186" mass="19057">MAIAKGAVISLTTFMALFGASIAATYNIGDTAGWTTMGNIDYKKWAEGKEFHVGDTLAFHDVKQVSEQDFNSCNGKAAIAEYTSGSDSITLKTAGHHYFLCGIPGHCQAGQKVDINVLPGSLSPGASSLPTGSPATSPSSGEHSSSTTGSSTKTSPSDNASSLHSFNQWLAAAAGMLAVFLAGSAF</sequence>
<organism evidence="1 2">
    <name type="scientific">Melia azedarach</name>
    <name type="common">Chinaberry tree</name>
    <dbReference type="NCBI Taxonomy" id="155640"/>
    <lineage>
        <taxon>Eukaryota</taxon>
        <taxon>Viridiplantae</taxon>
        <taxon>Streptophyta</taxon>
        <taxon>Embryophyta</taxon>
        <taxon>Tracheophyta</taxon>
        <taxon>Spermatophyta</taxon>
        <taxon>Magnoliopsida</taxon>
        <taxon>eudicotyledons</taxon>
        <taxon>Gunneridae</taxon>
        <taxon>Pentapetalae</taxon>
        <taxon>rosids</taxon>
        <taxon>malvids</taxon>
        <taxon>Sapindales</taxon>
        <taxon>Meliaceae</taxon>
        <taxon>Melia</taxon>
    </lineage>
</organism>
<name>A0ACC1X764_MELAZ</name>
<reference evidence="1 2" key="1">
    <citation type="journal article" date="2023" name="Science">
        <title>Complex scaffold remodeling in plant triterpene biosynthesis.</title>
        <authorList>
            <person name="De La Pena R."/>
            <person name="Hodgson H."/>
            <person name="Liu J.C."/>
            <person name="Stephenson M.J."/>
            <person name="Martin A.C."/>
            <person name="Owen C."/>
            <person name="Harkess A."/>
            <person name="Leebens-Mack J."/>
            <person name="Jimenez L.E."/>
            <person name="Osbourn A."/>
            <person name="Sattely E.S."/>
        </authorList>
    </citation>
    <scope>NUCLEOTIDE SEQUENCE [LARGE SCALE GENOMIC DNA]</scope>
    <source>
        <strain evidence="2">cv. JPN11</strain>
        <tissue evidence="1">Leaf</tissue>
    </source>
</reference>
<dbReference type="Proteomes" id="UP001164539">
    <property type="component" value="Chromosome 11"/>
</dbReference>
<evidence type="ECO:0000313" key="1">
    <source>
        <dbReference type="EMBL" id="KAJ4706534.1"/>
    </source>
</evidence>
<accession>A0ACC1X764</accession>
<protein>
    <submittedName>
        <fullName evidence="1">Mavicyanin</fullName>
    </submittedName>
</protein>
<dbReference type="EMBL" id="CM051404">
    <property type="protein sequence ID" value="KAJ4706534.1"/>
    <property type="molecule type" value="Genomic_DNA"/>
</dbReference>
<evidence type="ECO:0000313" key="2">
    <source>
        <dbReference type="Proteomes" id="UP001164539"/>
    </source>
</evidence>
<keyword evidence="2" id="KW-1185">Reference proteome</keyword>
<gene>
    <name evidence="1" type="ORF">OWV82_020170</name>
</gene>
<proteinExistence type="predicted"/>
<comment type="caution">
    <text evidence="1">The sequence shown here is derived from an EMBL/GenBank/DDBJ whole genome shotgun (WGS) entry which is preliminary data.</text>
</comment>